<protein>
    <recommendedName>
        <fullName evidence="4">3-keto-disaccharide hydrolase domain-containing protein</fullName>
    </recommendedName>
</protein>
<dbReference type="Gene3D" id="2.60.120.560">
    <property type="entry name" value="Exo-inulinase, domain 1"/>
    <property type="match status" value="1"/>
</dbReference>
<proteinExistence type="predicted"/>
<organism evidence="2 3">
    <name type="scientific">Prosthecobacter debontii</name>
    <dbReference type="NCBI Taxonomy" id="48467"/>
    <lineage>
        <taxon>Bacteria</taxon>
        <taxon>Pseudomonadati</taxon>
        <taxon>Verrucomicrobiota</taxon>
        <taxon>Verrucomicrobiia</taxon>
        <taxon>Verrucomicrobiales</taxon>
        <taxon>Verrucomicrobiaceae</taxon>
        <taxon>Prosthecobacter</taxon>
    </lineage>
</organism>
<dbReference type="RefSeq" id="WP_078812759.1">
    <property type="nucleotide sequence ID" value="NZ_FUYE01000004.1"/>
</dbReference>
<gene>
    <name evidence="2" type="ORF">SAMN02745166_01563</name>
</gene>
<feature type="chain" id="PRO_5013295641" description="3-keto-disaccharide hydrolase domain-containing protein" evidence="1">
    <location>
        <begin position="19"/>
        <end position="242"/>
    </location>
</feature>
<keyword evidence="1" id="KW-0732">Signal</keyword>
<reference evidence="3" key="1">
    <citation type="submission" date="2017-02" db="EMBL/GenBank/DDBJ databases">
        <authorList>
            <person name="Varghese N."/>
            <person name="Submissions S."/>
        </authorList>
    </citation>
    <scope>NUCLEOTIDE SEQUENCE [LARGE SCALE GENOMIC DNA]</scope>
    <source>
        <strain evidence="3">ATCC 700200</strain>
    </source>
</reference>
<feature type="signal peptide" evidence="1">
    <location>
        <begin position="1"/>
        <end position="18"/>
    </location>
</feature>
<dbReference type="OrthoDB" id="184410at2"/>
<evidence type="ECO:0000256" key="1">
    <source>
        <dbReference type="SAM" id="SignalP"/>
    </source>
</evidence>
<name>A0A1T4XJD8_9BACT</name>
<evidence type="ECO:0008006" key="4">
    <source>
        <dbReference type="Google" id="ProtNLM"/>
    </source>
</evidence>
<sequence length="242" mass="26160">MNLRLLASFVLAVASAFAADAPKLPAIPANPIAQKKDLLFSDDFERTALGKPWVIVVPTFSLENGALKGTQMRYDTPAKDGKPAVKGHQAVIGNDIPTKDSVIEFRFKLGDAQSVTAEYDDRKFNGSHYGHICMARIAADKITLVDQKGLAEARPEGATGEPPTPKGRKNVAFPLSLDPNTWHTFMLETVGDSMRASVDGKAVAFMQSPGLAHPTKSKVEFGCMGKDGFFDDLKVWSAEPVK</sequence>
<evidence type="ECO:0000313" key="2">
    <source>
        <dbReference type="EMBL" id="SKA89278.1"/>
    </source>
</evidence>
<dbReference type="Proteomes" id="UP000190774">
    <property type="component" value="Unassembled WGS sequence"/>
</dbReference>
<dbReference type="AlphaFoldDB" id="A0A1T4XJD8"/>
<accession>A0A1T4XJD8</accession>
<dbReference type="STRING" id="48467.SAMN02745166_01563"/>
<keyword evidence="3" id="KW-1185">Reference proteome</keyword>
<dbReference type="EMBL" id="FUYE01000004">
    <property type="protein sequence ID" value="SKA89278.1"/>
    <property type="molecule type" value="Genomic_DNA"/>
</dbReference>
<evidence type="ECO:0000313" key="3">
    <source>
        <dbReference type="Proteomes" id="UP000190774"/>
    </source>
</evidence>